<feature type="transmembrane region" description="Helical" evidence="8">
    <location>
        <begin position="127"/>
        <end position="147"/>
    </location>
</feature>
<dbReference type="EC" id="2.7.13.3" evidence="2"/>
<feature type="transmembrane region" description="Helical" evidence="8">
    <location>
        <begin position="323"/>
        <end position="341"/>
    </location>
</feature>
<keyword evidence="8" id="KW-1133">Transmembrane helix</keyword>
<keyword evidence="4" id="KW-0547">Nucleotide-binding</keyword>
<feature type="transmembrane region" description="Helical" evidence="8">
    <location>
        <begin position="347"/>
        <end position="367"/>
    </location>
</feature>
<evidence type="ECO:0000256" key="2">
    <source>
        <dbReference type="ARBA" id="ARBA00012438"/>
    </source>
</evidence>
<dbReference type="SMART" id="SM00387">
    <property type="entry name" value="HATPase_c"/>
    <property type="match status" value="1"/>
</dbReference>
<dbReference type="PANTHER" id="PTHR24421">
    <property type="entry name" value="NITRATE/NITRITE SENSOR PROTEIN NARX-RELATED"/>
    <property type="match status" value="1"/>
</dbReference>
<accession>A0A0A5GBR9</accession>
<feature type="transmembrane region" description="Helical" evidence="8">
    <location>
        <begin position="291"/>
        <end position="311"/>
    </location>
</feature>
<evidence type="ECO:0000313" key="11">
    <source>
        <dbReference type="Proteomes" id="UP000030403"/>
    </source>
</evidence>
<dbReference type="CDD" id="cd16917">
    <property type="entry name" value="HATPase_UhpB-NarQ-NarX-like"/>
    <property type="match status" value="1"/>
</dbReference>
<proteinExistence type="predicted"/>
<feature type="domain" description="Histidine kinase" evidence="9">
    <location>
        <begin position="661"/>
        <end position="751"/>
    </location>
</feature>
<keyword evidence="5" id="KW-0418">Kinase</keyword>
<evidence type="ECO:0000256" key="3">
    <source>
        <dbReference type="ARBA" id="ARBA00022679"/>
    </source>
</evidence>
<evidence type="ECO:0000313" key="10">
    <source>
        <dbReference type="EMBL" id="KGX90626.1"/>
    </source>
</evidence>
<gene>
    <name evidence="10" type="ORF">N783_19910</name>
</gene>
<feature type="transmembrane region" description="Helical" evidence="8">
    <location>
        <begin position="258"/>
        <end position="279"/>
    </location>
</feature>
<protein>
    <recommendedName>
        <fullName evidence="2">histidine kinase</fullName>
        <ecNumber evidence="2">2.7.13.3</ecNumber>
    </recommendedName>
</protein>
<evidence type="ECO:0000256" key="8">
    <source>
        <dbReference type="SAM" id="Phobius"/>
    </source>
</evidence>
<dbReference type="InterPro" id="IPR036890">
    <property type="entry name" value="HATPase_C_sf"/>
</dbReference>
<evidence type="ECO:0000256" key="6">
    <source>
        <dbReference type="ARBA" id="ARBA00022840"/>
    </source>
</evidence>
<feature type="transmembrane region" description="Helical" evidence="8">
    <location>
        <begin position="153"/>
        <end position="179"/>
    </location>
</feature>
<evidence type="ECO:0000256" key="1">
    <source>
        <dbReference type="ARBA" id="ARBA00000085"/>
    </source>
</evidence>
<dbReference type="InterPro" id="IPR005467">
    <property type="entry name" value="His_kinase_dom"/>
</dbReference>
<comment type="catalytic activity">
    <reaction evidence="1">
        <text>ATP + protein L-histidine = ADP + protein N-phospho-L-histidine.</text>
        <dbReference type="EC" id="2.7.13.3"/>
    </reaction>
</comment>
<dbReference type="GO" id="GO:0000155">
    <property type="term" value="F:phosphorelay sensor kinase activity"/>
    <property type="evidence" value="ECO:0007669"/>
    <property type="project" value="InterPro"/>
</dbReference>
<name>A0A0A5GBR9_9BACI</name>
<keyword evidence="6" id="KW-0067">ATP-binding</keyword>
<feature type="transmembrane region" description="Helical" evidence="8">
    <location>
        <begin position="191"/>
        <end position="213"/>
    </location>
</feature>
<reference evidence="10 11" key="1">
    <citation type="submission" date="2013-08" db="EMBL/GenBank/DDBJ databases">
        <authorList>
            <person name="Huang J."/>
            <person name="Wang G."/>
        </authorList>
    </citation>
    <scope>NUCLEOTIDE SEQUENCE [LARGE SCALE GENOMIC DNA]</scope>
    <source>
        <strain evidence="10 11">BH030004</strain>
    </source>
</reference>
<dbReference type="SUPFAM" id="SSF55874">
    <property type="entry name" value="ATPase domain of HSP90 chaperone/DNA topoisomerase II/histidine kinase"/>
    <property type="match status" value="1"/>
</dbReference>
<dbReference type="GO" id="GO:0046983">
    <property type="term" value="F:protein dimerization activity"/>
    <property type="evidence" value="ECO:0007669"/>
    <property type="project" value="InterPro"/>
</dbReference>
<keyword evidence="11" id="KW-1185">Reference proteome</keyword>
<dbReference type="InterPro" id="IPR050482">
    <property type="entry name" value="Sensor_HK_TwoCompSys"/>
</dbReference>
<keyword evidence="8" id="KW-0472">Membrane</keyword>
<keyword evidence="8" id="KW-0812">Transmembrane</keyword>
<dbReference type="GO" id="GO:0005524">
    <property type="term" value="F:ATP binding"/>
    <property type="evidence" value="ECO:0007669"/>
    <property type="project" value="UniProtKB-KW"/>
</dbReference>
<dbReference type="PANTHER" id="PTHR24421:SF60">
    <property type="entry name" value="SENSOR HISTIDINE KINASE COMP"/>
    <property type="match status" value="1"/>
</dbReference>
<evidence type="ECO:0000256" key="5">
    <source>
        <dbReference type="ARBA" id="ARBA00022777"/>
    </source>
</evidence>
<dbReference type="EMBL" id="AVPF01000006">
    <property type="protein sequence ID" value="KGX90626.1"/>
    <property type="molecule type" value="Genomic_DNA"/>
</dbReference>
<sequence length="759" mass="88166">MALYLVYVTMTQTYIGINLNQNQEGQWEVSAVDPIGWAGHHDIQTGEVLVEVNHMQPDEHRSIRRYGVIGDIEQLKTRKQGVESEFTTFPSTNSDTLLYHTIIPSIVFMILFALSSFIYTRKKEDRTALILSLFFLNVGLGYLSAGASARADIIARFIAGLSFMMTPTLFLHFLVTYFLRYRIYFIRFRTLIILYGVNLLIVLIDTFSFFFNIGGLYSIIRNTHLILFSFEIFWCLAVLVSYYVKYRKTIHKPVFQNMIFGIVVSFFPFIFLTALPSSFFGVDIIPPPVSAVFIIFLPIFFLYLVLTNRLFDIDFINSRLRYYSFISVILTVLIIGPLTMVVTNITIIGWIRLTLSIYAACILFFYLEERFDFKPRFMSKKHNFQDRLDQFTKDISNILKREDLDSRLIREVKEVLPVASVSLVQFHKADASFKLIEGDKGFPEHGFRYQYKENNDVNEAGDLVRLAKGKCFIISERHESLHILWVDNKLNHTPFNQDEISWLKTMAHYTGIVYQNFQLIEGVTEELKQSMYQNNEAPSWLLRLLFNLSEKERARLAYDLHDSALQEQLVWYRKVEELLEEEKLSPPTERTLSQVKDGLLDVVQQIRDTCTFLRPPFLKETGIVQALQHLMDYYRLHANFFITFEGSQFTKQLDHEHSLAIYRIVQELLNNALKHSKAQLVQFDLKSEGDMVVLNYKDDGVGLPLQELNNDSQSMGLAGIRQRVRSLQGDVEFFSSSEGGFELAMFLQIKNQNPYKTLK</sequence>
<dbReference type="STRING" id="1385511.GCA_000425225_01522"/>
<organism evidence="10 11">
    <name type="scientific">Pontibacillus marinus BH030004 = DSM 16465</name>
    <dbReference type="NCBI Taxonomy" id="1385511"/>
    <lineage>
        <taxon>Bacteria</taxon>
        <taxon>Bacillati</taxon>
        <taxon>Bacillota</taxon>
        <taxon>Bacilli</taxon>
        <taxon>Bacillales</taxon>
        <taxon>Bacillaceae</taxon>
        <taxon>Pontibacillus</taxon>
    </lineage>
</organism>
<evidence type="ECO:0000259" key="9">
    <source>
        <dbReference type="PROSITE" id="PS50109"/>
    </source>
</evidence>
<dbReference type="Proteomes" id="UP000030403">
    <property type="component" value="Unassembled WGS sequence"/>
</dbReference>
<dbReference type="InterPro" id="IPR011712">
    <property type="entry name" value="Sig_transdc_His_kin_sub3_dim/P"/>
</dbReference>
<feature type="transmembrane region" description="Helical" evidence="8">
    <location>
        <begin position="97"/>
        <end position="120"/>
    </location>
</feature>
<evidence type="ECO:0000256" key="7">
    <source>
        <dbReference type="ARBA" id="ARBA00023012"/>
    </source>
</evidence>
<dbReference type="Pfam" id="PF07730">
    <property type="entry name" value="HisKA_3"/>
    <property type="match status" value="1"/>
</dbReference>
<keyword evidence="3" id="KW-0808">Transferase</keyword>
<comment type="caution">
    <text evidence="10">The sequence shown here is derived from an EMBL/GenBank/DDBJ whole genome shotgun (WGS) entry which is preliminary data.</text>
</comment>
<dbReference type="PROSITE" id="PS50109">
    <property type="entry name" value="HIS_KIN"/>
    <property type="match status" value="1"/>
</dbReference>
<dbReference type="InterPro" id="IPR003594">
    <property type="entry name" value="HATPase_dom"/>
</dbReference>
<keyword evidence="7" id="KW-0902">Two-component regulatory system</keyword>
<dbReference type="GO" id="GO:0016020">
    <property type="term" value="C:membrane"/>
    <property type="evidence" value="ECO:0007669"/>
    <property type="project" value="InterPro"/>
</dbReference>
<dbReference type="SUPFAM" id="SSF55781">
    <property type="entry name" value="GAF domain-like"/>
    <property type="match status" value="1"/>
</dbReference>
<dbReference type="Pfam" id="PF02518">
    <property type="entry name" value="HATPase_c"/>
    <property type="match status" value="1"/>
</dbReference>
<feature type="transmembrane region" description="Helical" evidence="8">
    <location>
        <begin position="225"/>
        <end position="246"/>
    </location>
</feature>
<dbReference type="AlphaFoldDB" id="A0A0A5GBR9"/>
<evidence type="ECO:0000256" key="4">
    <source>
        <dbReference type="ARBA" id="ARBA00022741"/>
    </source>
</evidence>
<dbReference type="eggNOG" id="COG4585">
    <property type="taxonomic scope" value="Bacteria"/>
</dbReference>
<dbReference type="Gene3D" id="3.30.565.10">
    <property type="entry name" value="Histidine kinase-like ATPase, C-terminal domain"/>
    <property type="match status" value="1"/>
</dbReference>